<evidence type="ECO:0000313" key="3">
    <source>
        <dbReference type="EMBL" id="HJA09517.1"/>
    </source>
</evidence>
<evidence type="ECO:0000259" key="2">
    <source>
        <dbReference type="Pfam" id="PF12849"/>
    </source>
</evidence>
<reference evidence="3" key="1">
    <citation type="journal article" date="2021" name="PeerJ">
        <title>Extensive microbial diversity within the chicken gut microbiome revealed by metagenomics and culture.</title>
        <authorList>
            <person name="Gilroy R."/>
            <person name="Ravi A."/>
            <person name="Getino M."/>
            <person name="Pursley I."/>
            <person name="Horton D.L."/>
            <person name="Alikhan N.F."/>
            <person name="Baker D."/>
            <person name="Gharbi K."/>
            <person name="Hall N."/>
            <person name="Watson M."/>
            <person name="Adriaenssens E.M."/>
            <person name="Foster-Nyarko E."/>
            <person name="Jarju S."/>
            <person name="Secka A."/>
            <person name="Antonio M."/>
            <person name="Oren A."/>
            <person name="Chaudhuri R.R."/>
            <person name="La Ragione R."/>
            <person name="Hildebrand F."/>
            <person name="Pallen M.J."/>
        </authorList>
    </citation>
    <scope>NUCLEOTIDE SEQUENCE</scope>
    <source>
        <strain evidence="3">CHK186-16707</strain>
    </source>
</reference>
<proteinExistence type="predicted"/>
<dbReference type="EMBL" id="DXAN01000032">
    <property type="protein sequence ID" value="HJA09517.1"/>
    <property type="molecule type" value="Genomic_DNA"/>
</dbReference>
<name>A0A9D2HE33_9BACT</name>
<protein>
    <submittedName>
        <fullName evidence="3">Substrate-binding domain-containing protein</fullName>
    </submittedName>
</protein>
<dbReference type="Pfam" id="PF12849">
    <property type="entry name" value="PBP_like_2"/>
    <property type="match status" value="1"/>
</dbReference>
<dbReference type="InterPro" id="IPR024370">
    <property type="entry name" value="PBP_domain"/>
</dbReference>
<organism evidence="3 4">
    <name type="scientific">Candidatus Mailhella merdigallinarum</name>
    <dbReference type="NCBI Taxonomy" id="2838658"/>
    <lineage>
        <taxon>Bacteria</taxon>
        <taxon>Pseudomonadati</taxon>
        <taxon>Thermodesulfobacteriota</taxon>
        <taxon>Desulfovibrionia</taxon>
        <taxon>Desulfovibrionales</taxon>
        <taxon>Desulfovibrionaceae</taxon>
        <taxon>Mailhella</taxon>
    </lineage>
</organism>
<dbReference type="PANTHER" id="PTHR37945">
    <property type="entry name" value="EXTRACELLULAR TUNGSTATE BINDING PROTEIN"/>
    <property type="match status" value="1"/>
</dbReference>
<evidence type="ECO:0000256" key="1">
    <source>
        <dbReference type="SAM" id="MobiDB-lite"/>
    </source>
</evidence>
<reference evidence="3" key="2">
    <citation type="submission" date="2021-04" db="EMBL/GenBank/DDBJ databases">
        <authorList>
            <person name="Gilroy R."/>
        </authorList>
    </citation>
    <scope>NUCLEOTIDE SEQUENCE</scope>
    <source>
        <strain evidence="3">CHK186-16707</strain>
    </source>
</reference>
<dbReference type="PANTHER" id="PTHR37945:SF1">
    <property type="entry name" value="EXTRACELLULAR TUNGSTATE BINDING PROTEIN"/>
    <property type="match status" value="1"/>
</dbReference>
<comment type="caution">
    <text evidence="3">The sequence shown here is derived from an EMBL/GenBank/DDBJ whole genome shotgun (WGS) entry which is preliminary data.</text>
</comment>
<dbReference type="AlphaFoldDB" id="A0A9D2HE33"/>
<sequence>MSSTLEDSLPDESLPDAPATEAPLDDAEPSLAVVDHAPLPSLTVLQGICSLQIQASGLLDHLAPFLARETGIVIQWRAVDDRRAEALARSGDGDILLTAMPDKEKILVREGRAEQRLEIIHDGYILAGPEADPAKIRGKDIVEALCIIADTGAPFVSRGDASATHKRERALWKKAGRDVRDEQNGYVESAQNAPATLALADALGAYTLTDVTSLLTHQAAHGPSLSALIEKQPALSRVWSLLPLNPPSTGDMGETDAAAAALRTLAVHSLLDWWQQPSTKERVARFTREGQTIFTPLPDQELPQETSPQALPSF</sequence>
<dbReference type="InterPro" id="IPR052738">
    <property type="entry name" value="ABC-Tungstate_binding"/>
</dbReference>
<feature type="domain" description="PBP" evidence="2">
    <location>
        <begin position="54"/>
        <end position="214"/>
    </location>
</feature>
<dbReference type="SUPFAM" id="SSF53850">
    <property type="entry name" value="Periplasmic binding protein-like II"/>
    <property type="match status" value="1"/>
</dbReference>
<evidence type="ECO:0000313" key="4">
    <source>
        <dbReference type="Proteomes" id="UP000824225"/>
    </source>
</evidence>
<accession>A0A9D2HE33</accession>
<feature type="region of interest" description="Disordered" evidence="1">
    <location>
        <begin position="295"/>
        <end position="314"/>
    </location>
</feature>
<gene>
    <name evidence="3" type="ORF">H9962_10090</name>
</gene>
<feature type="compositionally biased region" description="Polar residues" evidence="1">
    <location>
        <begin position="303"/>
        <end position="314"/>
    </location>
</feature>
<dbReference type="Gene3D" id="3.40.190.10">
    <property type="entry name" value="Periplasmic binding protein-like II"/>
    <property type="match status" value="2"/>
</dbReference>
<feature type="region of interest" description="Disordered" evidence="1">
    <location>
        <begin position="1"/>
        <end position="24"/>
    </location>
</feature>
<dbReference type="Proteomes" id="UP000824225">
    <property type="component" value="Unassembled WGS sequence"/>
</dbReference>